<accession>A0A8W8KIK0</accession>
<feature type="region of interest" description="Disordered" evidence="1">
    <location>
        <begin position="32"/>
        <end position="54"/>
    </location>
</feature>
<dbReference type="EnsemblMetazoa" id="G24044.1">
    <property type="protein sequence ID" value="G24044.1:cds"/>
    <property type="gene ID" value="G24044"/>
</dbReference>
<dbReference type="AlphaFoldDB" id="A0A8W8KIK0"/>
<protein>
    <submittedName>
        <fullName evidence="2">Uncharacterized protein</fullName>
    </submittedName>
</protein>
<evidence type="ECO:0000313" key="2">
    <source>
        <dbReference type="EnsemblMetazoa" id="G24044.1:cds"/>
    </source>
</evidence>
<organism evidence="2 3">
    <name type="scientific">Magallana gigas</name>
    <name type="common">Pacific oyster</name>
    <name type="synonym">Crassostrea gigas</name>
    <dbReference type="NCBI Taxonomy" id="29159"/>
    <lineage>
        <taxon>Eukaryota</taxon>
        <taxon>Metazoa</taxon>
        <taxon>Spiralia</taxon>
        <taxon>Lophotrochozoa</taxon>
        <taxon>Mollusca</taxon>
        <taxon>Bivalvia</taxon>
        <taxon>Autobranchia</taxon>
        <taxon>Pteriomorphia</taxon>
        <taxon>Ostreida</taxon>
        <taxon>Ostreoidea</taxon>
        <taxon>Ostreidae</taxon>
        <taxon>Magallana</taxon>
    </lineage>
</organism>
<reference evidence="2" key="1">
    <citation type="submission" date="2022-08" db="UniProtKB">
        <authorList>
            <consortium name="EnsemblMetazoa"/>
        </authorList>
    </citation>
    <scope>IDENTIFICATION</scope>
    <source>
        <strain evidence="2">05x7-T-G4-1.051#20</strain>
    </source>
</reference>
<proteinExistence type="predicted"/>
<dbReference type="Proteomes" id="UP000005408">
    <property type="component" value="Unassembled WGS sequence"/>
</dbReference>
<name>A0A8W8KIK0_MAGGI</name>
<evidence type="ECO:0000256" key="1">
    <source>
        <dbReference type="SAM" id="MobiDB-lite"/>
    </source>
</evidence>
<evidence type="ECO:0000313" key="3">
    <source>
        <dbReference type="Proteomes" id="UP000005408"/>
    </source>
</evidence>
<keyword evidence="3" id="KW-1185">Reference proteome</keyword>
<sequence length="359" mass="40813">MADRRSARARSGAESVLLKKVKDLTLSRSRLEHEDRPVELTSGSSNGNAYQDGGDHRQLMQTILTLTETVSKLQDELRIVKYTAIKQRVLMQWIRDGRSHGNIRGPKTIITMASLYNPLYGIQAKVSRAIIEGKDVNLAQLLIPTTNAISLRDKEMKYGEEKPEKDPRLYRSLSISEFIYAFGIYKNIMCQTYPQRREELDLYEIDIVDMSNRYGGKGFYEYHKTFLARAAAHLKYSNIPVDWSVRDNTLFCNIFANLRPSACYIHECNSISHTAGFCPLTTSKNNSTIQIQRKGQESDSQGRPRVAYQDRKICNNFNSFKGCVNARCGNAHVCLRCQGDHSAKKCNDSKNGQTPRSKH</sequence>